<evidence type="ECO:0000313" key="3">
    <source>
        <dbReference type="Proteomes" id="UP000219338"/>
    </source>
</evidence>
<dbReference type="AlphaFoldDB" id="A0A284S215"/>
<dbReference type="EMBL" id="FUEG01000026">
    <property type="protein sequence ID" value="SJL15070.1"/>
    <property type="molecule type" value="Genomic_DNA"/>
</dbReference>
<sequence>MKPTYSHTPDGHPLSRLAELEELILKFGSLLQGLERWQGRNSRTLCLELMTDWSKRHMPPIAIAIPATVANLSSADGNAYILDVIVDLTVATRPQIPHEWLMDMGIVGPMLCPSHLYGEHLVLISPGFLTVGEYERYGCLDWVIPKGQSNGSSAGGQSEAVARSRAALEEQKRRETEATESMIRTLRDIKIE</sequence>
<gene>
    <name evidence="2" type="ORF">ARMOST_18552</name>
</gene>
<dbReference type="OrthoDB" id="10533300at2759"/>
<accession>A0A284S215</accession>
<organism evidence="2 3">
    <name type="scientific">Armillaria ostoyae</name>
    <name type="common">Armillaria root rot fungus</name>
    <dbReference type="NCBI Taxonomy" id="47428"/>
    <lineage>
        <taxon>Eukaryota</taxon>
        <taxon>Fungi</taxon>
        <taxon>Dikarya</taxon>
        <taxon>Basidiomycota</taxon>
        <taxon>Agaricomycotina</taxon>
        <taxon>Agaricomycetes</taxon>
        <taxon>Agaricomycetidae</taxon>
        <taxon>Agaricales</taxon>
        <taxon>Marasmiineae</taxon>
        <taxon>Physalacriaceae</taxon>
        <taxon>Armillaria</taxon>
    </lineage>
</organism>
<dbReference type="Proteomes" id="UP000219338">
    <property type="component" value="Unassembled WGS sequence"/>
</dbReference>
<proteinExistence type="predicted"/>
<feature type="compositionally biased region" description="Low complexity" evidence="1">
    <location>
        <begin position="149"/>
        <end position="158"/>
    </location>
</feature>
<evidence type="ECO:0000256" key="1">
    <source>
        <dbReference type="SAM" id="MobiDB-lite"/>
    </source>
</evidence>
<feature type="compositionally biased region" description="Basic and acidic residues" evidence="1">
    <location>
        <begin position="166"/>
        <end position="177"/>
    </location>
</feature>
<keyword evidence="3" id="KW-1185">Reference proteome</keyword>
<protein>
    <submittedName>
        <fullName evidence="2">Uncharacterized protein</fullName>
    </submittedName>
</protein>
<name>A0A284S215_ARMOS</name>
<reference evidence="3" key="1">
    <citation type="journal article" date="2017" name="Nat. Ecol. Evol.">
        <title>Genome expansion and lineage-specific genetic innovations in the forest pathogenic fungi Armillaria.</title>
        <authorList>
            <person name="Sipos G."/>
            <person name="Prasanna A.N."/>
            <person name="Walter M.C."/>
            <person name="O'Connor E."/>
            <person name="Balint B."/>
            <person name="Krizsan K."/>
            <person name="Kiss B."/>
            <person name="Hess J."/>
            <person name="Varga T."/>
            <person name="Slot J."/>
            <person name="Riley R."/>
            <person name="Boka B."/>
            <person name="Rigling D."/>
            <person name="Barry K."/>
            <person name="Lee J."/>
            <person name="Mihaltcheva S."/>
            <person name="LaButti K."/>
            <person name="Lipzen A."/>
            <person name="Waldron R."/>
            <person name="Moloney N.M."/>
            <person name="Sperisen C."/>
            <person name="Kredics L."/>
            <person name="Vagvoelgyi C."/>
            <person name="Patrignani A."/>
            <person name="Fitzpatrick D."/>
            <person name="Nagy I."/>
            <person name="Doyle S."/>
            <person name="Anderson J.B."/>
            <person name="Grigoriev I.V."/>
            <person name="Gueldener U."/>
            <person name="Muensterkoetter M."/>
            <person name="Nagy L.G."/>
        </authorList>
    </citation>
    <scope>NUCLEOTIDE SEQUENCE [LARGE SCALE GENOMIC DNA]</scope>
    <source>
        <strain evidence="3">C18/9</strain>
    </source>
</reference>
<feature type="region of interest" description="Disordered" evidence="1">
    <location>
        <begin position="149"/>
        <end position="180"/>
    </location>
</feature>
<evidence type="ECO:0000313" key="2">
    <source>
        <dbReference type="EMBL" id="SJL15070.1"/>
    </source>
</evidence>